<dbReference type="EMBL" id="JAPWTJ010000389">
    <property type="protein sequence ID" value="KAJ8978936.1"/>
    <property type="molecule type" value="Genomic_DNA"/>
</dbReference>
<evidence type="ECO:0000313" key="2">
    <source>
        <dbReference type="EMBL" id="KAJ8978936.1"/>
    </source>
</evidence>
<keyword evidence="1" id="KW-0472">Membrane</keyword>
<organism evidence="2 3">
    <name type="scientific">Molorchus minor</name>
    <dbReference type="NCBI Taxonomy" id="1323400"/>
    <lineage>
        <taxon>Eukaryota</taxon>
        <taxon>Metazoa</taxon>
        <taxon>Ecdysozoa</taxon>
        <taxon>Arthropoda</taxon>
        <taxon>Hexapoda</taxon>
        <taxon>Insecta</taxon>
        <taxon>Pterygota</taxon>
        <taxon>Neoptera</taxon>
        <taxon>Endopterygota</taxon>
        <taxon>Coleoptera</taxon>
        <taxon>Polyphaga</taxon>
        <taxon>Cucujiformia</taxon>
        <taxon>Chrysomeloidea</taxon>
        <taxon>Cerambycidae</taxon>
        <taxon>Lamiinae</taxon>
        <taxon>Monochamini</taxon>
        <taxon>Molorchus</taxon>
    </lineage>
</organism>
<evidence type="ECO:0000256" key="1">
    <source>
        <dbReference type="SAM" id="Phobius"/>
    </source>
</evidence>
<dbReference type="Proteomes" id="UP001162164">
    <property type="component" value="Unassembled WGS sequence"/>
</dbReference>
<keyword evidence="1" id="KW-0812">Transmembrane</keyword>
<evidence type="ECO:0000313" key="3">
    <source>
        <dbReference type="Proteomes" id="UP001162164"/>
    </source>
</evidence>
<sequence>MNAIFTGLFSSMIKMAENGNLDRLRKYWDARKPACIEAAKKSEIHVSFSEFTCGLLALSFGVCFSLIFLAVEILYFKKGQITNQGFIQGVCETLCDVISKVKFSH</sequence>
<name>A0ABQ9JL61_9CUCU</name>
<protein>
    <submittedName>
        <fullName evidence="2">Uncharacterized protein</fullName>
    </submittedName>
</protein>
<comment type="caution">
    <text evidence="2">The sequence shown here is derived from an EMBL/GenBank/DDBJ whole genome shotgun (WGS) entry which is preliminary data.</text>
</comment>
<reference evidence="2" key="1">
    <citation type="journal article" date="2023" name="Insect Mol. Biol.">
        <title>Genome sequencing provides insights into the evolution of gene families encoding plant cell wall-degrading enzymes in longhorned beetles.</title>
        <authorList>
            <person name="Shin N.R."/>
            <person name="Okamura Y."/>
            <person name="Kirsch R."/>
            <person name="Pauchet Y."/>
        </authorList>
    </citation>
    <scope>NUCLEOTIDE SEQUENCE</scope>
    <source>
        <strain evidence="2">MMC_N1</strain>
    </source>
</reference>
<keyword evidence="1" id="KW-1133">Transmembrane helix</keyword>
<gene>
    <name evidence="2" type="ORF">NQ317_002997</name>
</gene>
<feature type="transmembrane region" description="Helical" evidence="1">
    <location>
        <begin position="55"/>
        <end position="76"/>
    </location>
</feature>
<accession>A0ABQ9JL61</accession>
<keyword evidence="3" id="KW-1185">Reference proteome</keyword>
<proteinExistence type="predicted"/>